<reference evidence="1" key="2">
    <citation type="journal article" date="2023" name="IMA Fungus">
        <title>Comparative genomic study of the Penicillium genus elucidates a diverse pangenome and 15 lateral gene transfer events.</title>
        <authorList>
            <person name="Petersen C."/>
            <person name="Sorensen T."/>
            <person name="Nielsen M.R."/>
            <person name="Sondergaard T.E."/>
            <person name="Sorensen J.L."/>
            <person name="Fitzpatrick D.A."/>
            <person name="Frisvad J.C."/>
            <person name="Nielsen K.L."/>
        </authorList>
    </citation>
    <scope>NUCLEOTIDE SEQUENCE</scope>
    <source>
        <strain evidence="1">IBT 30069</strain>
    </source>
</reference>
<dbReference type="AlphaFoldDB" id="A0A9W9K4I7"/>
<organism evidence="1 2">
    <name type="scientific">Penicillium angulare</name>
    <dbReference type="NCBI Taxonomy" id="116970"/>
    <lineage>
        <taxon>Eukaryota</taxon>
        <taxon>Fungi</taxon>
        <taxon>Dikarya</taxon>
        <taxon>Ascomycota</taxon>
        <taxon>Pezizomycotina</taxon>
        <taxon>Eurotiomycetes</taxon>
        <taxon>Eurotiomycetidae</taxon>
        <taxon>Eurotiales</taxon>
        <taxon>Aspergillaceae</taxon>
        <taxon>Penicillium</taxon>
    </lineage>
</organism>
<evidence type="ECO:0000313" key="2">
    <source>
        <dbReference type="Proteomes" id="UP001149165"/>
    </source>
</evidence>
<comment type="caution">
    <text evidence="1">The sequence shown here is derived from an EMBL/GenBank/DDBJ whole genome shotgun (WGS) entry which is preliminary data.</text>
</comment>
<proteinExistence type="predicted"/>
<sequence>MEQQTPVKGNSDFPMRDAGQTSVGAMLHSALPDYLTNNNVPEERHEPPAKYLIHYFFYGTLTAPETLKRIIDLTEEPKFER</sequence>
<evidence type="ECO:0000313" key="1">
    <source>
        <dbReference type="EMBL" id="KAJ5092848.1"/>
    </source>
</evidence>
<accession>A0A9W9K4I7</accession>
<dbReference type="Proteomes" id="UP001149165">
    <property type="component" value="Unassembled WGS sequence"/>
</dbReference>
<name>A0A9W9K4I7_9EURO</name>
<gene>
    <name evidence="1" type="ORF">N7456_008709</name>
</gene>
<dbReference type="EMBL" id="JAPQKH010000006">
    <property type="protein sequence ID" value="KAJ5092848.1"/>
    <property type="molecule type" value="Genomic_DNA"/>
</dbReference>
<protein>
    <submittedName>
        <fullName evidence="1">Uncharacterized protein</fullName>
    </submittedName>
</protein>
<keyword evidence="2" id="KW-1185">Reference proteome</keyword>
<dbReference type="OrthoDB" id="3262926at2759"/>
<reference evidence="1" key="1">
    <citation type="submission" date="2022-11" db="EMBL/GenBank/DDBJ databases">
        <authorList>
            <person name="Petersen C."/>
        </authorList>
    </citation>
    <scope>NUCLEOTIDE SEQUENCE</scope>
    <source>
        <strain evidence="1">IBT 30069</strain>
    </source>
</reference>